<evidence type="ECO:0000256" key="4">
    <source>
        <dbReference type="SAM" id="Phobius"/>
    </source>
</evidence>
<dbReference type="PANTHER" id="PTHR10740:SF3">
    <property type="entry name" value="PROBETACELLULIN"/>
    <property type="match status" value="1"/>
</dbReference>
<dbReference type="Proteomes" id="UP000261640">
    <property type="component" value="Unplaced"/>
</dbReference>
<evidence type="ECO:0000259" key="5">
    <source>
        <dbReference type="PROSITE" id="PS50026"/>
    </source>
</evidence>
<feature type="disulfide bond" evidence="3">
    <location>
        <begin position="133"/>
        <end position="142"/>
    </location>
</feature>
<dbReference type="PROSITE" id="PS01186">
    <property type="entry name" value="EGF_2"/>
    <property type="match status" value="1"/>
</dbReference>
<keyword evidence="2 3" id="KW-1015">Disulfide bond</keyword>
<proteinExistence type="predicted"/>
<keyword evidence="1 3" id="KW-0245">EGF-like domain</keyword>
<evidence type="ECO:0000313" key="7">
    <source>
        <dbReference type="Proteomes" id="UP000261640"/>
    </source>
</evidence>
<keyword evidence="4" id="KW-0472">Membrane</keyword>
<dbReference type="PROSITE" id="PS00022">
    <property type="entry name" value="EGF_1"/>
    <property type="match status" value="1"/>
</dbReference>
<dbReference type="AlphaFoldDB" id="A0A7N8WT75"/>
<dbReference type="FunCoup" id="A0A7N8WT75">
    <property type="interactions" value="721"/>
</dbReference>
<dbReference type="InterPro" id="IPR000742">
    <property type="entry name" value="EGF"/>
</dbReference>
<dbReference type="PRINTS" id="PR00009">
    <property type="entry name" value="EGFTGF"/>
</dbReference>
<name>A0A7N8WT75_9TELE</name>
<dbReference type="GO" id="GO:0005154">
    <property type="term" value="F:epidermal growth factor receptor binding"/>
    <property type="evidence" value="ECO:0007669"/>
    <property type="project" value="TreeGrafter"/>
</dbReference>
<feature type="transmembrane region" description="Helical" evidence="4">
    <location>
        <begin position="157"/>
        <end position="178"/>
    </location>
</feature>
<dbReference type="PROSITE" id="PS50026">
    <property type="entry name" value="EGF_3"/>
    <property type="match status" value="1"/>
</dbReference>
<keyword evidence="4" id="KW-1133">Transmembrane helix</keyword>
<protein>
    <submittedName>
        <fullName evidence="6">Betacellulin, epidermal growth factor family member</fullName>
    </submittedName>
</protein>
<dbReference type="GO" id="GO:0005615">
    <property type="term" value="C:extracellular space"/>
    <property type="evidence" value="ECO:0007669"/>
    <property type="project" value="TreeGrafter"/>
</dbReference>
<dbReference type="GO" id="GO:0008284">
    <property type="term" value="P:positive regulation of cell population proliferation"/>
    <property type="evidence" value="ECO:0007669"/>
    <property type="project" value="TreeGrafter"/>
</dbReference>
<keyword evidence="4" id="KW-0812">Transmembrane</keyword>
<evidence type="ECO:0000256" key="1">
    <source>
        <dbReference type="ARBA" id="ARBA00022536"/>
    </source>
</evidence>
<evidence type="ECO:0000313" key="6">
    <source>
        <dbReference type="Ensembl" id="ENSMAMP00000040682.1"/>
    </source>
</evidence>
<dbReference type="GO" id="GO:0045840">
    <property type="term" value="P:positive regulation of mitotic nuclear division"/>
    <property type="evidence" value="ECO:0007669"/>
    <property type="project" value="TreeGrafter"/>
</dbReference>
<accession>A0A7N8WT75</accession>
<dbReference type="SUPFAM" id="SSF57196">
    <property type="entry name" value="EGF/Laminin"/>
    <property type="match status" value="1"/>
</dbReference>
<dbReference type="Ensembl" id="ENSMAMT00000069502.1">
    <property type="protein sequence ID" value="ENSMAMP00000040682.1"/>
    <property type="gene ID" value="ENSMAMG00000026939.1"/>
</dbReference>
<sequence>SLRPVWKESRVFRRCLRQLQSSSSTVCRTQAKTPCWSESPQAATPSENHAPVLLSEALALCKYCLADWNATDWSANRTVSHCHHHSNGDNCTDTIDAGQWNGHFSECPEELKDYCIHGECRYIAEQKAPSCRCEHGFVGSRCEYVGLDWRIGDRGQILIIAGLIFLIVILIIIICICSHRRYRLCQRRGRRREQQTNGTEKHSMIDTSAAHADLTPDLTEPAVTSAV</sequence>
<feature type="domain" description="EGF-like" evidence="5">
    <location>
        <begin position="103"/>
        <end position="143"/>
    </location>
</feature>
<keyword evidence="7" id="KW-1185">Reference proteome</keyword>
<organism evidence="6 7">
    <name type="scientific">Mastacembelus armatus</name>
    <name type="common">zig-zag eel</name>
    <dbReference type="NCBI Taxonomy" id="205130"/>
    <lineage>
        <taxon>Eukaryota</taxon>
        <taxon>Metazoa</taxon>
        <taxon>Chordata</taxon>
        <taxon>Craniata</taxon>
        <taxon>Vertebrata</taxon>
        <taxon>Euteleostomi</taxon>
        <taxon>Actinopterygii</taxon>
        <taxon>Neopterygii</taxon>
        <taxon>Teleostei</taxon>
        <taxon>Neoteleostei</taxon>
        <taxon>Acanthomorphata</taxon>
        <taxon>Anabantaria</taxon>
        <taxon>Synbranchiformes</taxon>
        <taxon>Mastacembelidae</taxon>
        <taxon>Mastacembelus</taxon>
    </lineage>
</organism>
<evidence type="ECO:0000256" key="2">
    <source>
        <dbReference type="ARBA" id="ARBA00023157"/>
    </source>
</evidence>
<dbReference type="GO" id="GO:0008083">
    <property type="term" value="F:growth factor activity"/>
    <property type="evidence" value="ECO:0007669"/>
    <property type="project" value="TreeGrafter"/>
</dbReference>
<reference evidence="6" key="2">
    <citation type="submission" date="2025-09" db="UniProtKB">
        <authorList>
            <consortium name="Ensembl"/>
        </authorList>
    </citation>
    <scope>IDENTIFICATION</scope>
</reference>
<reference evidence="6" key="1">
    <citation type="submission" date="2025-08" db="UniProtKB">
        <authorList>
            <consortium name="Ensembl"/>
        </authorList>
    </citation>
    <scope>IDENTIFICATION</scope>
</reference>
<dbReference type="InParanoid" id="A0A7N8WT75"/>
<dbReference type="GO" id="GO:0007173">
    <property type="term" value="P:epidermal growth factor receptor signaling pathway"/>
    <property type="evidence" value="ECO:0007669"/>
    <property type="project" value="TreeGrafter"/>
</dbReference>
<dbReference type="GeneTree" id="ENSGT00940000160508"/>
<dbReference type="PANTHER" id="PTHR10740">
    <property type="entry name" value="TRANSFORMING GROWTH FACTOR ALPHA"/>
    <property type="match status" value="1"/>
</dbReference>
<dbReference type="Gene3D" id="2.10.25.10">
    <property type="entry name" value="Laminin"/>
    <property type="match status" value="1"/>
</dbReference>
<comment type="caution">
    <text evidence="3">Lacks conserved residue(s) required for the propagation of feature annotation.</text>
</comment>
<evidence type="ECO:0000256" key="3">
    <source>
        <dbReference type="PROSITE-ProRule" id="PRU00076"/>
    </source>
</evidence>